<dbReference type="RefSeq" id="WP_131885769.1">
    <property type="nucleotide sequence ID" value="NZ_CP143053.1"/>
</dbReference>
<feature type="chain" id="PRO_5020490353" description="Secreted protein" evidence="1">
    <location>
        <begin position="31"/>
        <end position="195"/>
    </location>
</feature>
<evidence type="ECO:0008006" key="4">
    <source>
        <dbReference type="Google" id="ProtNLM"/>
    </source>
</evidence>
<evidence type="ECO:0000313" key="3">
    <source>
        <dbReference type="Proteomes" id="UP000295805"/>
    </source>
</evidence>
<dbReference type="AlphaFoldDB" id="A0A4V2W7X4"/>
<dbReference type="Proteomes" id="UP000295805">
    <property type="component" value="Unassembled WGS sequence"/>
</dbReference>
<evidence type="ECO:0000256" key="1">
    <source>
        <dbReference type="SAM" id="SignalP"/>
    </source>
</evidence>
<feature type="signal peptide" evidence="1">
    <location>
        <begin position="1"/>
        <end position="30"/>
    </location>
</feature>
<organism evidence="2 3">
    <name type="scientific">Dietzia cinnamea</name>
    <dbReference type="NCBI Taxonomy" id="321318"/>
    <lineage>
        <taxon>Bacteria</taxon>
        <taxon>Bacillati</taxon>
        <taxon>Actinomycetota</taxon>
        <taxon>Actinomycetes</taxon>
        <taxon>Mycobacteriales</taxon>
        <taxon>Dietziaceae</taxon>
        <taxon>Dietzia</taxon>
    </lineage>
</organism>
<reference evidence="2 3" key="1">
    <citation type="submission" date="2019-03" db="EMBL/GenBank/DDBJ databases">
        <title>Root nodule microbial communities of legume samples collected from USA, Mexico and Botswana.</title>
        <authorList>
            <person name="Hirsch A."/>
        </authorList>
    </citation>
    <scope>NUCLEOTIDE SEQUENCE [LARGE SCALE GENOMIC DNA]</scope>
    <source>
        <strain evidence="2 3">55</strain>
    </source>
</reference>
<keyword evidence="1" id="KW-0732">Signal</keyword>
<accession>A0A4V2W7X4</accession>
<protein>
    <recommendedName>
        <fullName evidence="4">Secreted protein</fullName>
    </recommendedName>
</protein>
<dbReference type="GeneID" id="89529782"/>
<comment type="caution">
    <text evidence="2">The sequence shown here is derived from an EMBL/GenBank/DDBJ whole genome shotgun (WGS) entry which is preliminary data.</text>
</comment>
<proteinExistence type="predicted"/>
<gene>
    <name evidence="2" type="ORF">EDD19_1107</name>
</gene>
<name>A0A4V2W7X4_9ACTN</name>
<dbReference type="EMBL" id="SMCX01000010">
    <property type="protein sequence ID" value="TCW23714.1"/>
    <property type="molecule type" value="Genomic_DNA"/>
</dbReference>
<evidence type="ECO:0000313" key="2">
    <source>
        <dbReference type="EMBL" id="TCW23714.1"/>
    </source>
</evidence>
<sequence>MSSRVTSRVTARLVTVVSAALALMTGPVPAASAQQTGAHPLETWRAPFPPPAPIPADARYVDTQSTTGPDQPGFWELGPNAMRVVSRAPADSPTWCDGYWNLAGVRCWQVAPDGSAAELRRFSLLTDVWHGSSDPWAGAAYQTGYRIAYEMGWDYTSGGIFIPTGSGTTYSTMMPLGRQSPDADVWVAPGILPGS</sequence>